<dbReference type="Pfam" id="PF13518">
    <property type="entry name" value="HTH_28"/>
    <property type="match status" value="1"/>
</dbReference>
<evidence type="ECO:0000259" key="1">
    <source>
        <dbReference type="Pfam" id="PF13518"/>
    </source>
</evidence>
<dbReference type="EMBL" id="APOM01000042">
    <property type="protein sequence ID" value="ENU36600.1"/>
    <property type="molecule type" value="Genomic_DNA"/>
</dbReference>
<dbReference type="AlphaFoldDB" id="N8QDL6"/>
<protein>
    <recommendedName>
        <fullName evidence="1">Insertion element IS150 protein InsJ-like helix-turn-helix domain-containing protein</fullName>
    </recommendedName>
</protein>
<dbReference type="SUPFAM" id="SSF46689">
    <property type="entry name" value="Homeodomain-like"/>
    <property type="match status" value="1"/>
</dbReference>
<keyword evidence="3" id="KW-1185">Reference proteome</keyword>
<dbReference type="InterPro" id="IPR009057">
    <property type="entry name" value="Homeodomain-like_sf"/>
</dbReference>
<proteinExistence type="predicted"/>
<dbReference type="HOGENOM" id="CLU_181242_0_0_6"/>
<dbReference type="InterPro" id="IPR055247">
    <property type="entry name" value="InsJ-like_HTH"/>
</dbReference>
<comment type="caution">
    <text evidence="2">The sequence shown here is derived from an EMBL/GenBank/DDBJ whole genome shotgun (WGS) entry which is preliminary data.</text>
</comment>
<accession>N8QDL6</accession>
<organism evidence="2 3">
    <name type="scientific">Acinetobacter parvus DSM 16617 = CIP 108168</name>
    <dbReference type="NCBI Taxonomy" id="981333"/>
    <lineage>
        <taxon>Bacteria</taxon>
        <taxon>Pseudomonadati</taxon>
        <taxon>Pseudomonadota</taxon>
        <taxon>Gammaproteobacteria</taxon>
        <taxon>Moraxellales</taxon>
        <taxon>Moraxellaceae</taxon>
        <taxon>Acinetobacter</taxon>
    </lineage>
</organism>
<evidence type="ECO:0000313" key="2">
    <source>
        <dbReference type="EMBL" id="ENU36600.1"/>
    </source>
</evidence>
<evidence type="ECO:0000313" key="3">
    <source>
        <dbReference type="Proteomes" id="UP000023776"/>
    </source>
</evidence>
<name>N8QDL6_9GAMM</name>
<dbReference type="Proteomes" id="UP000023776">
    <property type="component" value="Unassembled WGS sequence"/>
</dbReference>
<reference evidence="2 3" key="1">
    <citation type="submission" date="2013-02" db="EMBL/GenBank/DDBJ databases">
        <title>The Genome Sequence of Acinetobacter parvus CIP 108168.</title>
        <authorList>
            <consortium name="The Broad Institute Genome Sequencing Platform"/>
            <consortium name="The Broad Institute Genome Sequencing Center for Infectious Disease"/>
            <person name="Cerqueira G."/>
            <person name="Feldgarden M."/>
            <person name="Courvalin P."/>
            <person name="Perichon B."/>
            <person name="Grillot-Courvalin C."/>
            <person name="Clermont D."/>
            <person name="Rocha E."/>
            <person name="Yoon E.-J."/>
            <person name="Nemec A."/>
            <person name="Walker B."/>
            <person name="Young S.K."/>
            <person name="Zeng Q."/>
            <person name="Gargeya S."/>
            <person name="Fitzgerald M."/>
            <person name="Haas B."/>
            <person name="Abouelleil A."/>
            <person name="Alvarado L."/>
            <person name="Arachchi H.M."/>
            <person name="Berlin A.M."/>
            <person name="Chapman S.B."/>
            <person name="Dewar J."/>
            <person name="Goldberg J."/>
            <person name="Griggs A."/>
            <person name="Gujja S."/>
            <person name="Hansen M."/>
            <person name="Howarth C."/>
            <person name="Imamovic A."/>
            <person name="Larimer J."/>
            <person name="McCowan C."/>
            <person name="Murphy C."/>
            <person name="Neiman D."/>
            <person name="Pearson M."/>
            <person name="Priest M."/>
            <person name="Roberts A."/>
            <person name="Saif S."/>
            <person name="Shea T."/>
            <person name="Sisk P."/>
            <person name="Sykes S."/>
            <person name="Wortman J."/>
            <person name="Nusbaum C."/>
            <person name="Birren B."/>
        </authorList>
    </citation>
    <scope>NUCLEOTIDE SEQUENCE [LARGE SCALE GENOMIC DNA]</scope>
    <source>
        <strain evidence="2 3">CIP 108168</strain>
    </source>
</reference>
<gene>
    <name evidence="2" type="ORF">F988_01233</name>
</gene>
<feature type="domain" description="Insertion element IS150 protein InsJ-like helix-turn-helix" evidence="1">
    <location>
        <begin position="7"/>
        <end position="57"/>
    </location>
</feature>
<dbReference type="PATRIC" id="fig|981333.9.peg.1268"/>
<sequence>MNREIQQRLVWVKLFEETNDAGLVCRRCGISRPTLRKWWKRYSEQGIDGLSSQSKRPLKSPNTKINAELEALILEMRSAKIWVLDVCKQN</sequence>